<dbReference type="AlphaFoldDB" id="A0A8J3R2H2"/>
<dbReference type="Pfam" id="PF03704">
    <property type="entry name" value="BTAD"/>
    <property type="match status" value="1"/>
</dbReference>
<feature type="domain" description="OmpR/PhoB-type" evidence="8">
    <location>
        <begin position="1"/>
        <end position="117"/>
    </location>
</feature>
<evidence type="ECO:0000259" key="8">
    <source>
        <dbReference type="PROSITE" id="PS51755"/>
    </source>
</evidence>
<evidence type="ECO:0000256" key="6">
    <source>
        <dbReference type="PROSITE-ProRule" id="PRU01091"/>
    </source>
</evidence>
<dbReference type="SMART" id="SM01043">
    <property type="entry name" value="BTAD"/>
    <property type="match status" value="1"/>
</dbReference>
<dbReference type="SUPFAM" id="SSF52540">
    <property type="entry name" value="P-loop containing nucleoside triphosphate hydrolases"/>
    <property type="match status" value="1"/>
</dbReference>
<dbReference type="SMART" id="SM00862">
    <property type="entry name" value="Trans_reg_C"/>
    <property type="match status" value="1"/>
</dbReference>
<dbReference type="SMART" id="SM00028">
    <property type="entry name" value="TPR"/>
    <property type="match status" value="5"/>
</dbReference>
<keyword evidence="4" id="KW-0804">Transcription</keyword>
<keyword evidence="3 6" id="KW-0238">DNA-binding</keyword>
<dbReference type="PROSITE" id="PS50005">
    <property type="entry name" value="TPR"/>
    <property type="match status" value="1"/>
</dbReference>
<evidence type="ECO:0000256" key="4">
    <source>
        <dbReference type="ARBA" id="ARBA00023163"/>
    </source>
</evidence>
<dbReference type="SUPFAM" id="SSF46894">
    <property type="entry name" value="C-terminal effector domain of the bipartite response regulators"/>
    <property type="match status" value="1"/>
</dbReference>
<dbReference type="InterPro" id="IPR005158">
    <property type="entry name" value="BTAD"/>
</dbReference>
<evidence type="ECO:0000256" key="5">
    <source>
        <dbReference type="PROSITE-ProRule" id="PRU00339"/>
    </source>
</evidence>
<evidence type="ECO:0000256" key="7">
    <source>
        <dbReference type="SAM" id="MobiDB-lite"/>
    </source>
</evidence>
<feature type="repeat" description="TPR" evidence="5">
    <location>
        <begin position="884"/>
        <end position="917"/>
    </location>
</feature>
<dbReference type="InterPro" id="IPR051677">
    <property type="entry name" value="AfsR-DnrI-RedD_regulator"/>
</dbReference>
<dbReference type="InterPro" id="IPR016032">
    <property type="entry name" value="Sig_transdc_resp-reg_C-effctor"/>
</dbReference>
<dbReference type="PANTHER" id="PTHR35807:SF1">
    <property type="entry name" value="TRANSCRIPTIONAL REGULATOR REDD"/>
    <property type="match status" value="1"/>
</dbReference>
<dbReference type="Gene3D" id="1.10.10.10">
    <property type="entry name" value="Winged helix-like DNA-binding domain superfamily/Winged helix DNA-binding domain"/>
    <property type="match status" value="1"/>
</dbReference>
<dbReference type="CDD" id="cd15831">
    <property type="entry name" value="BTAD"/>
    <property type="match status" value="1"/>
</dbReference>
<feature type="compositionally biased region" description="Low complexity" evidence="7">
    <location>
        <begin position="974"/>
        <end position="997"/>
    </location>
</feature>
<comment type="similarity">
    <text evidence="1">Belongs to the AfsR/DnrI/RedD regulatory family.</text>
</comment>
<dbReference type="Gene3D" id="3.40.50.300">
    <property type="entry name" value="P-loop containing nucleotide triphosphate hydrolases"/>
    <property type="match status" value="1"/>
</dbReference>
<evidence type="ECO:0000313" key="9">
    <source>
        <dbReference type="EMBL" id="GIH20662.1"/>
    </source>
</evidence>
<proteinExistence type="inferred from homology"/>
<evidence type="ECO:0000256" key="3">
    <source>
        <dbReference type="ARBA" id="ARBA00023125"/>
    </source>
</evidence>
<dbReference type="InterPro" id="IPR036388">
    <property type="entry name" value="WH-like_DNA-bd_sf"/>
</dbReference>
<accession>A0A8J3R2H2</accession>
<gene>
    <name evidence="9" type="ORF">Raf01_88340</name>
</gene>
<evidence type="ECO:0000313" key="10">
    <source>
        <dbReference type="Proteomes" id="UP000642748"/>
    </source>
</evidence>
<dbReference type="PRINTS" id="PR00364">
    <property type="entry name" value="DISEASERSIST"/>
</dbReference>
<dbReference type="Pfam" id="PF13424">
    <property type="entry name" value="TPR_12"/>
    <property type="match status" value="2"/>
</dbReference>
<keyword evidence="10" id="KW-1185">Reference proteome</keyword>
<dbReference type="Pfam" id="PF00486">
    <property type="entry name" value="Trans_reg_C"/>
    <property type="match status" value="1"/>
</dbReference>
<dbReference type="PROSITE" id="PS51755">
    <property type="entry name" value="OMPR_PHOB"/>
    <property type="match status" value="1"/>
</dbReference>
<dbReference type="GO" id="GO:0006355">
    <property type="term" value="P:regulation of DNA-templated transcription"/>
    <property type="evidence" value="ECO:0007669"/>
    <property type="project" value="InterPro"/>
</dbReference>
<organism evidence="9 10">
    <name type="scientific">Rugosimonospora africana</name>
    <dbReference type="NCBI Taxonomy" id="556532"/>
    <lineage>
        <taxon>Bacteria</taxon>
        <taxon>Bacillati</taxon>
        <taxon>Actinomycetota</taxon>
        <taxon>Actinomycetes</taxon>
        <taxon>Micromonosporales</taxon>
        <taxon>Micromonosporaceae</taxon>
        <taxon>Rugosimonospora</taxon>
    </lineage>
</organism>
<keyword evidence="2" id="KW-0805">Transcription regulation</keyword>
<comment type="caution">
    <text evidence="9">The sequence shown here is derived from an EMBL/GenBank/DDBJ whole genome shotgun (WGS) entry which is preliminary data.</text>
</comment>
<name>A0A8J3R2H2_9ACTN</name>
<dbReference type="Gene3D" id="1.25.40.10">
    <property type="entry name" value="Tetratricopeptide repeat domain"/>
    <property type="match status" value="2"/>
</dbReference>
<dbReference type="InterPro" id="IPR027417">
    <property type="entry name" value="P-loop_NTPase"/>
</dbReference>
<dbReference type="GO" id="GO:0003677">
    <property type="term" value="F:DNA binding"/>
    <property type="evidence" value="ECO:0007669"/>
    <property type="project" value="UniProtKB-UniRule"/>
</dbReference>
<dbReference type="Proteomes" id="UP000642748">
    <property type="component" value="Unassembled WGS sequence"/>
</dbReference>
<feature type="region of interest" description="Disordered" evidence="7">
    <location>
        <begin position="972"/>
        <end position="1032"/>
    </location>
</feature>
<feature type="compositionally biased region" description="Low complexity" evidence="7">
    <location>
        <begin position="267"/>
        <end position="276"/>
    </location>
</feature>
<dbReference type="InterPro" id="IPR019734">
    <property type="entry name" value="TPR_rpt"/>
</dbReference>
<dbReference type="RefSeq" id="WP_203924082.1">
    <property type="nucleotide sequence ID" value="NZ_BONZ01000102.1"/>
</dbReference>
<dbReference type="GO" id="GO:0000160">
    <property type="term" value="P:phosphorelay signal transduction system"/>
    <property type="evidence" value="ECO:0007669"/>
    <property type="project" value="InterPro"/>
</dbReference>
<evidence type="ECO:0000256" key="2">
    <source>
        <dbReference type="ARBA" id="ARBA00023015"/>
    </source>
</evidence>
<feature type="DNA-binding region" description="OmpR/PhoB-type" evidence="6">
    <location>
        <begin position="1"/>
        <end position="117"/>
    </location>
</feature>
<feature type="compositionally biased region" description="Basic and acidic residues" evidence="7">
    <location>
        <begin position="295"/>
        <end position="304"/>
    </location>
</feature>
<dbReference type="EMBL" id="BONZ01000102">
    <property type="protein sequence ID" value="GIH20662.1"/>
    <property type="molecule type" value="Genomic_DNA"/>
</dbReference>
<evidence type="ECO:0000256" key="1">
    <source>
        <dbReference type="ARBA" id="ARBA00005820"/>
    </source>
</evidence>
<protein>
    <submittedName>
        <fullName evidence="9">SARP family transcriptional regulator</fullName>
    </submittedName>
</protein>
<dbReference type="SUPFAM" id="SSF48452">
    <property type="entry name" value="TPR-like"/>
    <property type="match status" value="3"/>
</dbReference>
<reference evidence="9" key="1">
    <citation type="submission" date="2021-01" db="EMBL/GenBank/DDBJ databases">
        <title>Whole genome shotgun sequence of Rugosimonospora africana NBRC 104875.</title>
        <authorList>
            <person name="Komaki H."/>
            <person name="Tamura T."/>
        </authorList>
    </citation>
    <scope>NUCLEOTIDE SEQUENCE</scope>
    <source>
        <strain evidence="9">NBRC 104875</strain>
    </source>
</reference>
<keyword evidence="5" id="KW-0802">TPR repeat</keyword>
<dbReference type="InterPro" id="IPR001867">
    <property type="entry name" value="OmpR/PhoB-type_DNA-bd"/>
</dbReference>
<feature type="region of interest" description="Disordered" evidence="7">
    <location>
        <begin position="267"/>
        <end position="313"/>
    </location>
</feature>
<sequence>MNRWESARVIEFRLLGPVEIRVDGRPVELRRPQLRAVLAALAVEAGRPVPQETLLDRVWGGALPEGARGALYSHITRLRRVLESAGLESAGLKSAGQQVAGRQVAVLRHAAGYVLDSDPDNVDLHRFRRLLALAREGSRTDRERSLLLREALGLWRGLPLADVRGDWADLSRVGWRQQRLDAAVTWAQVELRLGGGDEVLGTVRELLVEYPLAEPLAAAQMRALAAAGRIAEALECYVAVRARLVAELGTEPGLELQAAHQAVLRGEAGPAQASAAPAPPPGGPDGSVAAPGRRTGLDAAEHPRPAQLPPPVRGFTGRLDAIGALDALLDPPDGSASTAVIAVLSGTAGIGKTALAVYWAHRVAERFPDGQLYVNLRGFDGTGHASNPAEVARQFLWALGVPAERVPAEPDAQLALYRSVLAGKRVLVVLDNARDTAQVRPLLPGSPAACTVVTSRNQLTPLVAADDAFPVTLDLLSAGEARALVERRIGYRRVSAEPAAVEQLVAGCARLPLALSIATAKAQLSDFSLAVLAAELTDAGQRLGTLDAGDPATRVRAVFSWSYHRLTPQAARLFRLLGLAAGPDISTAAAASLAGLPLPEARESLTELAQASLVTEQAPGRYAFHDLLAAYAAELAASTDPNEERQLATDRLLDHYVFTAHAADRLLNPARDPIQLPLSGPSAGTGAERLADDRAAMDWLTAEQPVLLAALRLAAGTGNDTQVWQLAWGLDTFLLRRGHWHERAEAWHDAVAAAERLSDPVAAAHALRDLARVSNQLGRHSDARGYLVRALGLFADAGDPIGQAHTHRVLASLSEREGRPDRALHHDQQALDLFRAAGHVQGQADALNSVGWDHSLLGDHAQALACCEQALVLHQETGDRWGEATTWDSLGHAHHHLDHHADAVDCYERALVLVRELGDRYFEADTLARLGDTHRAAGAPGAARVAWESALAILTDLGHAAAGDVRAKLAGLDSPASQSPASQSAMSPSAVSPSAVSEKAVSEKAVSEKAVSGSAESPTSAGPASAVPESAA</sequence>
<dbReference type="PANTHER" id="PTHR35807">
    <property type="entry name" value="TRANSCRIPTIONAL REGULATOR REDD-RELATED"/>
    <property type="match status" value="1"/>
</dbReference>
<dbReference type="InterPro" id="IPR011990">
    <property type="entry name" value="TPR-like_helical_dom_sf"/>
</dbReference>